<organism evidence="1 2">
    <name type="scientific">Candolleomyces eurysporus</name>
    <dbReference type="NCBI Taxonomy" id="2828524"/>
    <lineage>
        <taxon>Eukaryota</taxon>
        <taxon>Fungi</taxon>
        <taxon>Dikarya</taxon>
        <taxon>Basidiomycota</taxon>
        <taxon>Agaricomycotina</taxon>
        <taxon>Agaricomycetes</taxon>
        <taxon>Agaricomycetidae</taxon>
        <taxon>Agaricales</taxon>
        <taxon>Agaricineae</taxon>
        <taxon>Psathyrellaceae</taxon>
        <taxon>Candolleomyces</taxon>
    </lineage>
</organism>
<name>A0A9W8MLM5_9AGAR</name>
<dbReference type="OrthoDB" id="2963168at2759"/>
<feature type="non-terminal residue" evidence="1">
    <location>
        <position position="1"/>
    </location>
</feature>
<keyword evidence="2" id="KW-1185">Reference proteome</keyword>
<comment type="caution">
    <text evidence="1">The sequence shown here is derived from an EMBL/GenBank/DDBJ whole genome shotgun (WGS) entry which is preliminary data.</text>
</comment>
<reference evidence="1" key="1">
    <citation type="submission" date="2022-06" db="EMBL/GenBank/DDBJ databases">
        <title>Genome Sequence of Candolleomyces eurysporus.</title>
        <authorList>
            <person name="Buettner E."/>
        </authorList>
    </citation>
    <scope>NUCLEOTIDE SEQUENCE</scope>
    <source>
        <strain evidence="1">VTCC 930004</strain>
    </source>
</reference>
<proteinExistence type="predicted"/>
<dbReference type="Proteomes" id="UP001140091">
    <property type="component" value="Unassembled WGS sequence"/>
</dbReference>
<accession>A0A9W8MLM5</accession>
<sequence length="128" mass="14721">MHARLERAMVVFADLRFRELVKALDQTSLAYHPAHLDPASLACFIEGEAQYLILTSQCAFLVHSFSGTDRPNYSSVKDDDSCRYRAIFWEEKSSTVSYLSDSLESTDLYTHSYSFKYPRQCVEQQFGN</sequence>
<protein>
    <submittedName>
        <fullName evidence="1">Uncharacterized protein</fullName>
    </submittedName>
</protein>
<gene>
    <name evidence="1" type="ORF">H1R20_g1868</name>
</gene>
<evidence type="ECO:0000313" key="2">
    <source>
        <dbReference type="Proteomes" id="UP001140091"/>
    </source>
</evidence>
<evidence type="ECO:0000313" key="1">
    <source>
        <dbReference type="EMBL" id="KAJ2935226.1"/>
    </source>
</evidence>
<dbReference type="AlphaFoldDB" id="A0A9W8MLM5"/>
<dbReference type="EMBL" id="JANBPK010000684">
    <property type="protein sequence ID" value="KAJ2935226.1"/>
    <property type="molecule type" value="Genomic_DNA"/>
</dbReference>